<keyword evidence="2" id="KW-1185">Reference proteome</keyword>
<organism evidence="1 2">
    <name type="scientific">Oesophagostomum dentatum</name>
    <name type="common">Nodular worm</name>
    <dbReference type="NCBI Taxonomy" id="61180"/>
    <lineage>
        <taxon>Eukaryota</taxon>
        <taxon>Metazoa</taxon>
        <taxon>Ecdysozoa</taxon>
        <taxon>Nematoda</taxon>
        <taxon>Chromadorea</taxon>
        <taxon>Rhabditida</taxon>
        <taxon>Rhabditina</taxon>
        <taxon>Rhabditomorpha</taxon>
        <taxon>Strongyloidea</taxon>
        <taxon>Strongylidae</taxon>
        <taxon>Oesophagostomum</taxon>
    </lineage>
</organism>
<reference evidence="1 2" key="1">
    <citation type="submission" date="2014-03" db="EMBL/GenBank/DDBJ databases">
        <title>Draft genome of the hookworm Oesophagostomum dentatum.</title>
        <authorList>
            <person name="Mitreva M."/>
        </authorList>
    </citation>
    <scope>NUCLEOTIDE SEQUENCE [LARGE SCALE GENOMIC DNA]</scope>
    <source>
        <strain evidence="1 2">OD-Hann</strain>
    </source>
</reference>
<accession>A0A0B1TPH4</accession>
<gene>
    <name evidence="1" type="ORF">OESDEN_02310</name>
</gene>
<protein>
    <submittedName>
        <fullName evidence="1">Uncharacterized protein</fullName>
    </submittedName>
</protein>
<dbReference type="Proteomes" id="UP000053660">
    <property type="component" value="Unassembled WGS sequence"/>
</dbReference>
<proteinExistence type="predicted"/>
<dbReference type="EMBL" id="KN549410">
    <property type="protein sequence ID" value="KHJ97712.1"/>
    <property type="molecule type" value="Genomic_DNA"/>
</dbReference>
<evidence type="ECO:0000313" key="2">
    <source>
        <dbReference type="Proteomes" id="UP000053660"/>
    </source>
</evidence>
<sequence>MDDVSMVESFDEDEDVQVQRPSCLKTPRIGISSEPEWKLCAGTSWAEAEQRTDQNSDVNMINYFQSLSCVDPGVYKGKPNKSFHEFIRRFGRKYRNVVGDEQTLIDILVDDHLGGRAKSTFLSLPVEVRRKGFDEVDAHHCATAGIKNPGQDVAEFCLALEKLGRKAYPDGSMENRSLEFVQMLLSNLKSWPEHVHVLSFPHGVRAEKAYEEVKQLALSIETSKRMHGQREMRMPERTSDWRVRSRYYKGSRWTEESGRRNTVNRKRDVSER</sequence>
<name>A0A0B1TPH4_OESDE</name>
<dbReference type="AlphaFoldDB" id="A0A0B1TPH4"/>
<dbReference type="OrthoDB" id="5871317at2759"/>
<evidence type="ECO:0000313" key="1">
    <source>
        <dbReference type="EMBL" id="KHJ97712.1"/>
    </source>
</evidence>